<dbReference type="Gene3D" id="3.90.280.10">
    <property type="entry name" value="PEBP-like"/>
    <property type="match status" value="1"/>
</dbReference>
<dbReference type="InterPro" id="IPR036610">
    <property type="entry name" value="PEBP-like_sf"/>
</dbReference>
<evidence type="ECO:0000313" key="2">
    <source>
        <dbReference type="Proteomes" id="UP001233535"/>
    </source>
</evidence>
<dbReference type="CDD" id="cd00865">
    <property type="entry name" value="PEBP_bact_arch"/>
    <property type="match status" value="1"/>
</dbReference>
<dbReference type="Proteomes" id="UP001233535">
    <property type="component" value="Unassembled WGS sequence"/>
</dbReference>
<comment type="caution">
    <text evidence="1">The sequence shown here is derived from an EMBL/GenBank/DDBJ whole genome shotgun (WGS) entry which is preliminary data.</text>
</comment>
<dbReference type="InterPro" id="IPR008914">
    <property type="entry name" value="PEBP"/>
</dbReference>
<name>A0ABU1C9H4_9GAMM</name>
<proteinExistence type="predicted"/>
<evidence type="ECO:0000313" key="1">
    <source>
        <dbReference type="EMBL" id="MDR0181829.1"/>
    </source>
</evidence>
<dbReference type="EMBL" id="JARUHG010000001">
    <property type="protein sequence ID" value="MDR0181829.1"/>
    <property type="molecule type" value="Genomic_DNA"/>
</dbReference>
<protein>
    <submittedName>
        <fullName evidence="1">YbhB/YbcL family Raf kinase inhibitor-like protein</fullName>
    </submittedName>
</protein>
<dbReference type="NCBIfam" id="TIGR00481">
    <property type="entry name" value="YbhB/YbcL family Raf kinase inhibitor-like protein"/>
    <property type="match status" value="1"/>
</dbReference>
<dbReference type="PANTHER" id="PTHR30289">
    <property type="entry name" value="UNCHARACTERIZED PROTEIN YBCL-RELATED"/>
    <property type="match status" value="1"/>
</dbReference>
<accession>A0ABU1C9H4</accession>
<organism evidence="1 2">
    <name type="scientific">Lysobacter arvi</name>
    <dbReference type="NCBI Taxonomy" id="3038776"/>
    <lineage>
        <taxon>Bacteria</taxon>
        <taxon>Pseudomonadati</taxon>
        <taxon>Pseudomonadota</taxon>
        <taxon>Gammaproteobacteria</taxon>
        <taxon>Lysobacterales</taxon>
        <taxon>Lysobacteraceae</taxon>
        <taxon>Lysobacter</taxon>
    </lineage>
</organism>
<dbReference type="RefSeq" id="WP_309260997.1">
    <property type="nucleotide sequence ID" value="NZ_JARUHG010000001.1"/>
</dbReference>
<reference evidence="1 2" key="1">
    <citation type="submission" date="2023-04" db="EMBL/GenBank/DDBJ databases">
        <title>Lysobacter sp. strain UC isolated from soil sample.</title>
        <authorList>
            <person name="Choksket S."/>
            <person name="Harshvardhan F."/>
            <person name="Rana R."/>
            <person name="Patil P.B."/>
            <person name="Korpole S."/>
        </authorList>
    </citation>
    <scope>NUCLEOTIDE SEQUENCE [LARGE SCALE GENOMIC DNA]</scope>
    <source>
        <strain evidence="1 2">UC</strain>
    </source>
</reference>
<dbReference type="SUPFAM" id="SSF49777">
    <property type="entry name" value="PEBP-like"/>
    <property type="match status" value="1"/>
</dbReference>
<keyword evidence="2" id="KW-1185">Reference proteome</keyword>
<dbReference type="Pfam" id="PF01161">
    <property type="entry name" value="PBP"/>
    <property type="match status" value="1"/>
</dbReference>
<dbReference type="InterPro" id="IPR005247">
    <property type="entry name" value="YbhB_YbcL/LppC-like"/>
</dbReference>
<gene>
    <name evidence="1" type="ORF">P8609_02450</name>
</gene>
<dbReference type="PANTHER" id="PTHR30289:SF1">
    <property type="entry name" value="PEBP (PHOSPHATIDYLETHANOLAMINE-BINDING PROTEIN) FAMILY PROTEIN"/>
    <property type="match status" value="1"/>
</dbReference>
<keyword evidence="1" id="KW-0649">Protein kinase inhibitor</keyword>
<sequence>MTFRISSPAFEHNAGIPARFTCEGDDISPELRWSGVPDGARSLALIVEDPDAPDPAAPRRVFVHWVLYNLPAQSSGIAENLASDRLPYGTKAGQNGWQRAGYGGPCPPIGRHRYFFRLYALDIELPDLGDVDKLRLLEAMEGHVIAQAELIGTYQKGDRLNTAGPSGAPPAR</sequence>
<dbReference type="GO" id="GO:0004860">
    <property type="term" value="F:protein kinase inhibitor activity"/>
    <property type="evidence" value="ECO:0007669"/>
    <property type="project" value="UniProtKB-KW"/>
</dbReference>